<dbReference type="Proteomes" id="UP001597079">
    <property type="component" value="Unassembled WGS sequence"/>
</dbReference>
<dbReference type="InterPro" id="IPR002575">
    <property type="entry name" value="Aminoglycoside_PTrfase"/>
</dbReference>
<feature type="domain" description="Aminoglycoside phosphotransferase" evidence="1">
    <location>
        <begin position="28"/>
        <end position="128"/>
    </location>
</feature>
<dbReference type="Pfam" id="PF01636">
    <property type="entry name" value="APH"/>
    <property type="match status" value="1"/>
</dbReference>
<evidence type="ECO:0000259" key="1">
    <source>
        <dbReference type="Pfam" id="PF01636"/>
    </source>
</evidence>
<keyword evidence="3" id="KW-1185">Reference proteome</keyword>
<sequence length="239" mass="27974">MNKYERQCLLEAYGWRADTTFDLLHAGENETYVVDTVHMKYALRRYRPGRYTGEQVRSEVAWVDMLHTFMHVPRIVRNKAGDAVSCCHTSTENILYVVSEFVSGETILHPTASHYRTLGHIMRCLHDSADLISAKVSSNWAGWNRPQYDLQYIVEAPLYSLLAFDVLTDEDKRRCMNIAAQLKKKPTLARRCVYSTWREKYPNVWTLKRCGTTQKRALDDIWGGWNQRFVYQVSSRFYV</sequence>
<name>A0ABW4JN96_9BACL</name>
<evidence type="ECO:0000313" key="2">
    <source>
        <dbReference type="EMBL" id="MFD1677364.1"/>
    </source>
</evidence>
<dbReference type="InterPro" id="IPR011009">
    <property type="entry name" value="Kinase-like_dom_sf"/>
</dbReference>
<evidence type="ECO:0000313" key="3">
    <source>
        <dbReference type="Proteomes" id="UP001597079"/>
    </source>
</evidence>
<protein>
    <submittedName>
        <fullName evidence="2">Phosphotransferase enzyme family protein</fullName>
    </submittedName>
</protein>
<dbReference type="Gene3D" id="3.30.200.20">
    <property type="entry name" value="Phosphorylase Kinase, domain 1"/>
    <property type="match status" value="1"/>
</dbReference>
<dbReference type="SUPFAM" id="SSF56112">
    <property type="entry name" value="Protein kinase-like (PK-like)"/>
    <property type="match status" value="1"/>
</dbReference>
<dbReference type="EMBL" id="JBHUCX010000092">
    <property type="protein sequence ID" value="MFD1677364.1"/>
    <property type="molecule type" value="Genomic_DNA"/>
</dbReference>
<accession>A0ABW4JN96</accession>
<comment type="caution">
    <text evidence="2">The sequence shown here is derived from an EMBL/GenBank/DDBJ whole genome shotgun (WGS) entry which is preliminary data.</text>
</comment>
<organism evidence="2 3">
    <name type="scientific">Alicyclobacillus fodiniaquatilis</name>
    <dbReference type="NCBI Taxonomy" id="1661150"/>
    <lineage>
        <taxon>Bacteria</taxon>
        <taxon>Bacillati</taxon>
        <taxon>Bacillota</taxon>
        <taxon>Bacilli</taxon>
        <taxon>Bacillales</taxon>
        <taxon>Alicyclobacillaceae</taxon>
        <taxon>Alicyclobacillus</taxon>
    </lineage>
</organism>
<reference evidence="3" key="1">
    <citation type="journal article" date="2019" name="Int. J. Syst. Evol. Microbiol.">
        <title>The Global Catalogue of Microorganisms (GCM) 10K type strain sequencing project: providing services to taxonomists for standard genome sequencing and annotation.</title>
        <authorList>
            <consortium name="The Broad Institute Genomics Platform"/>
            <consortium name="The Broad Institute Genome Sequencing Center for Infectious Disease"/>
            <person name="Wu L."/>
            <person name="Ma J."/>
        </authorList>
    </citation>
    <scope>NUCLEOTIDE SEQUENCE [LARGE SCALE GENOMIC DNA]</scope>
    <source>
        <strain evidence="3">CGMCC 1.12286</strain>
    </source>
</reference>
<proteinExistence type="predicted"/>
<gene>
    <name evidence="2" type="ORF">ACFSB2_22065</name>
</gene>
<dbReference type="RefSeq" id="WP_377945265.1">
    <property type="nucleotide sequence ID" value="NZ_JBHUCX010000092.1"/>
</dbReference>